<dbReference type="SUPFAM" id="SSF55729">
    <property type="entry name" value="Acyl-CoA N-acyltransferases (Nat)"/>
    <property type="match status" value="1"/>
</dbReference>
<feature type="domain" description="N-acetyltransferase" evidence="1">
    <location>
        <begin position="1"/>
        <end position="153"/>
    </location>
</feature>
<dbReference type="CDD" id="cd04301">
    <property type="entry name" value="NAT_SF"/>
    <property type="match status" value="1"/>
</dbReference>
<evidence type="ECO:0000259" key="1">
    <source>
        <dbReference type="PROSITE" id="PS51186"/>
    </source>
</evidence>
<dbReference type="Pfam" id="PF00583">
    <property type="entry name" value="Acetyltransf_1"/>
    <property type="match status" value="1"/>
</dbReference>
<accession>A0AAE9MUG8</accession>
<evidence type="ECO:0000313" key="3">
    <source>
        <dbReference type="EMBL" id="UTY33011.1"/>
    </source>
</evidence>
<keyword evidence="5" id="KW-1185">Reference proteome</keyword>
<organism evidence="3 4">
    <name type="scientific">Treponema putidum</name>
    <dbReference type="NCBI Taxonomy" id="221027"/>
    <lineage>
        <taxon>Bacteria</taxon>
        <taxon>Pseudomonadati</taxon>
        <taxon>Spirochaetota</taxon>
        <taxon>Spirochaetia</taxon>
        <taxon>Spirochaetales</taxon>
        <taxon>Treponemataceae</taxon>
        <taxon>Treponema</taxon>
    </lineage>
</organism>
<dbReference type="AlphaFoldDB" id="A0AAE9MUG8"/>
<dbReference type="EMBL" id="CP038804">
    <property type="protein sequence ID" value="UTY33011.1"/>
    <property type="molecule type" value="Genomic_DNA"/>
</dbReference>
<reference evidence="3" key="1">
    <citation type="submission" date="2019-04" db="EMBL/GenBank/DDBJ databases">
        <title>Whole genome sequencing of oral phylogroup 2 treponemes.</title>
        <authorList>
            <person name="Chan Y."/>
            <person name="Zeng H.H."/>
            <person name="Yu X.L."/>
            <person name="Leung W.K."/>
            <person name="Watt R.M."/>
        </authorList>
    </citation>
    <scope>NUCLEOTIDE SEQUENCE</scope>
    <source>
        <strain evidence="3">OMZ 835</strain>
        <strain evidence="2">OMZ 847</strain>
    </source>
</reference>
<dbReference type="Proteomes" id="UP001059401">
    <property type="component" value="Chromosome"/>
</dbReference>
<name>A0AAE9MUG8_9SPIR</name>
<dbReference type="RefSeq" id="WP_255818727.1">
    <property type="nucleotide sequence ID" value="NZ_CP038804.1"/>
</dbReference>
<dbReference type="InterPro" id="IPR016181">
    <property type="entry name" value="Acyl_CoA_acyltransferase"/>
</dbReference>
<evidence type="ECO:0000313" key="2">
    <source>
        <dbReference type="EMBL" id="UTY30008.1"/>
    </source>
</evidence>
<gene>
    <name evidence="3" type="ORF">E4N74_02560</name>
    <name evidence="2" type="ORF">E4N76_03265</name>
</gene>
<proteinExistence type="predicted"/>
<dbReference type="GO" id="GO:0016747">
    <property type="term" value="F:acyltransferase activity, transferring groups other than amino-acyl groups"/>
    <property type="evidence" value="ECO:0007669"/>
    <property type="project" value="InterPro"/>
</dbReference>
<dbReference type="InterPro" id="IPR000182">
    <property type="entry name" value="GNAT_dom"/>
</dbReference>
<dbReference type="EMBL" id="CP038802">
    <property type="protein sequence ID" value="UTY30008.1"/>
    <property type="molecule type" value="Genomic_DNA"/>
</dbReference>
<evidence type="ECO:0000313" key="5">
    <source>
        <dbReference type="Proteomes" id="UP001059401"/>
    </source>
</evidence>
<dbReference type="Proteomes" id="UP001058682">
    <property type="component" value="Chromosome"/>
</dbReference>
<dbReference type="PROSITE" id="PS51186">
    <property type="entry name" value="GNAT"/>
    <property type="match status" value="1"/>
</dbReference>
<sequence>MLKTEKAGIEEAKTILDIYNDSNKVFGVVPEQDIIETFENMIKTENTYILYEDNQAIGFISLKDKNTHGLISAIYIKHKIQRKGYGKYILNFIEQEAKHIGLEYLILKALKMFEWTIEFYKKNGFTIFNEREDKMPFITEYIPPAKWEAVMIKRIMTCKNIKK</sequence>
<dbReference type="Gene3D" id="3.40.630.30">
    <property type="match status" value="1"/>
</dbReference>
<evidence type="ECO:0000313" key="4">
    <source>
        <dbReference type="Proteomes" id="UP001058682"/>
    </source>
</evidence>
<protein>
    <submittedName>
        <fullName evidence="3">GNAT family N-acetyltransferase</fullName>
    </submittedName>
</protein>